<dbReference type="EMBL" id="CP036281">
    <property type="protein sequence ID" value="QDU79512.1"/>
    <property type="molecule type" value="Genomic_DNA"/>
</dbReference>
<dbReference type="RefSeq" id="WP_144994169.1">
    <property type="nucleotide sequence ID" value="NZ_CP036281.1"/>
</dbReference>
<reference evidence="1 2" key="1">
    <citation type="submission" date="2019-02" db="EMBL/GenBank/DDBJ databases">
        <title>Deep-cultivation of Planctomycetes and their phenomic and genomic characterization uncovers novel biology.</title>
        <authorList>
            <person name="Wiegand S."/>
            <person name="Jogler M."/>
            <person name="Boedeker C."/>
            <person name="Pinto D."/>
            <person name="Vollmers J."/>
            <person name="Rivas-Marin E."/>
            <person name="Kohn T."/>
            <person name="Peeters S.H."/>
            <person name="Heuer A."/>
            <person name="Rast P."/>
            <person name="Oberbeckmann S."/>
            <person name="Bunk B."/>
            <person name="Jeske O."/>
            <person name="Meyerdierks A."/>
            <person name="Storesund J.E."/>
            <person name="Kallscheuer N."/>
            <person name="Luecker S."/>
            <person name="Lage O.M."/>
            <person name="Pohl T."/>
            <person name="Merkel B.J."/>
            <person name="Hornburger P."/>
            <person name="Mueller R.-W."/>
            <person name="Bruemmer F."/>
            <person name="Labrenz M."/>
            <person name="Spormann A.M."/>
            <person name="Op den Camp H."/>
            <person name="Overmann J."/>
            <person name="Amann R."/>
            <person name="Jetten M.S.M."/>
            <person name="Mascher T."/>
            <person name="Medema M.H."/>
            <person name="Devos D.P."/>
            <person name="Kaster A.-K."/>
            <person name="Ovreas L."/>
            <person name="Rohde M."/>
            <person name="Galperin M.Y."/>
            <person name="Jogler C."/>
        </authorList>
    </citation>
    <scope>NUCLEOTIDE SEQUENCE [LARGE SCALE GENOMIC DNA]</scope>
    <source>
        <strain evidence="1 2">Pla110</strain>
    </source>
</reference>
<dbReference type="Proteomes" id="UP000317178">
    <property type="component" value="Chromosome"/>
</dbReference>
<keyword evidence="2" id="KW-1185">Reference proteome</keyword>
<sequence>MKRGNDRILFGEHQRVFSKEKLIEPYKYDDEGGRSDAYLEYSHRRAPECVEFGTEFNLDARKLYISTDNTRTHDDFENSTCDVRTVFSTFGMSSHQDLMTRADEMHLESKHSFWFSGKSSSSGGGINEEGDEQKLNIARERLYGVFPQRESGRKEYHLTYLNLLDTNEMSDVVVQLLEAEVPLHELFFLAERTDRETMQLLIDHLEKKQQLSDEEKYWLAVAYSWGPVRDVEKASQLAIESWTRDHYQSSLLDHGPQVHEAARSVFLDVSPDDRVRQKRMVYDRAILKEMVEQEWELKDFPITFSSIPGERITIVFPIADRWGESLGMESMEIGDIPDRNMRMAAGEGARIGGYTKDGQHQKPTFDEEYAYFRWRQTNKPGQDPITWTIELRDRKDDSDIDFDNPHLKFYLIRADVRKEHAELAEQQ</sequence>
<accession>A0A518CJW1</accession>
<organism evidence="1 2">
    <name type="scientific">Polystyrenella longa</name>
    <dbReference type="NCBI Taxonomy" id="2528007"/>
    <lineage>
        <taxon>Bacteria</taxon>
        <taxon>Pseudomonadati</taxon>
        <taxon>Planctomycetota</taxon>
        <taxon>Planctomycetia</taxon>
        <taxon>Planctomycetales</taxon>
        <taxon>Planctomycetaceae</taxon>
        <taxon>Polystyrenella</taxon>
    </lineage>
</organism>
<name>A0A518CJW1_9PLAN</name>
<gene>
    <name evidence="1" type="ORF">Pla110_12220</name>
</gene>
<protein>
    <submittedName>
        <fullName evidence="1">Uncharacterized protein</fullName>
    </submittedName>
</protein>
<proteinExistence type="predicted"/>
<evidence type="ECO:0000313" key="2">
    <source>
        <dbReference type="Proteomes" id="UP000317178"/>
    </source>
</evidence>
<dbReference type="AlphaFoldDB" id="A0A518CJW1"/>
<evidence type="ECO:0000313" key="1">
    <source>
        <dbReference type="EMBL" id="QDU79512.1"/>
    </source>
</evidence>
<dbReference type="KEGG" id="plon:Pla110_12220"/>